<organism evidence="2 3">
    <name type="scientific">Saguinus oedipus</name>
    <name type="common">Cotton-top tamarin</name>
    <name type="synonym">Oedipomidas oedipus</name>
    <dbReference type="NCBI Taxonomy" id="9490"/>
    <lineage>
        <taxon>Eukaryota</taxon>
        <taxon>Metazoa</taxon>
        <taxon>Chordata</taxon>
        <taxon>Craniata</taxon>
        <taxon>Vertebrata</taxon>
        <taxon>Euteleostomi</taxon>
        <taxon>Mammalia</taxon>
        <taxon>Eutheria</taxon>
        <taxon>Euarchontoglires</taxon>
        <taxon>Primates</taxon>
        <taxon>Haplorrhini</taxon>
        <taxon>Platyrrhini</taxon>
        <taxon>Cebidae</taxon>
        <taxon>Callitrichinae</taxon>
        <taxon>Saguinus</taxon>
    </lineage>
</organism>
<evidence type="ECO:0000313" key="3">
    <source>
        <dbReference type="Proteomes" id="UP001266305"/>
    </source>
</evidence>
<accession>A0ABQ9WH21</accession>
<feature type="compositionally biased region" description="Low complexity" evidence="1">
    <location>
        <begin position="75"/>
        <end position="86"/>
    </location>
</feature>
<dbReference type="EMBL" id="JASSZA010000001">
    <property type="protein sequence ID" value="KAK2120950.1"/>
    <property type="molecule type" value="Genomic_DNA"/>
</dbReference>
<evidence type="ECO:0000313" key="2">
    <source>
        <dbReference type="EMBL" id="KAK2120950.1"/>
    </source>
</evidence>
<reference evidence="2 3" key="1">
    <citation type="submission" date="2023-05" db="EMBL/GenBank/DDBJ databases">
        <title>B98-5 Cell Line De Novo Hybrid Assembly: An Optical Mapping Approach.</title>
        <authorList>
            <person name="Kananen K."/>
            <person name="Auerbach J.A."/>
            <person name="Kautto E."/>
            <person name="Blachly J.S."/>
        </authorList>
    </citation>
    <scope>NUCLEOTIDE SEQUENCE [LARGE SCALE GENOMIC DNA]</scope>
    <source>
        <strain evidence="2">B95-8</strain>
        <tissue evidence="2">Cell line</tissue>
    </source>
</reference>
<sequence>MDRPRVFMETPEGAPQGKQLRTRQSKFAEQQGAERPGSVANAIETPVQDSALGVREAAPGAGRRGAGPGRGGAPGPIRSRAGPRAADSTPPGWVADAAIIAAAAR</sequence>
<proteinExistence type="predicted"/>
<feature type="region of interest" description="Disordered" evidence="1">
    <location>
        <begin position="1"/>
        <end position="92"/>
    </location>
</feature>
<gene>
    <name evidence="2" type="ORF">P7K49_002336</name>
</gene>
<name>A0ABQ9WH21_SAGOE</name>
<protein>
    <submittedName>
        <fullName evidence="2">Uncharacterized protein</fullName>
    </submittedName>
</protein>
<keyword evidence="3" id="KW-1185">Reference proteome</keyword>
<evidence type="ECO:0000256" key="1">
    <source>
        <dbReference type="SAM" id="MobiDB-lite"/>
    </source>
</evidence>
<comment type="caution">
    <text evidence="2">The sequence shown here is derived from an EMBL/GenBank/DDBJ whole genome shotgun (WGS) entry which is preliminary data.</text>
</comment>
<dbReference type="Proteomes" id="UP001266305">
    <property type="component" value="Unassembled WGS sequence"/>
</dbReference>
<feature type="compositionally biased region" description="Gly residues" evidence="1">
    <location>
        <begin position="62"/>
        <end position="74"/>
    </location>
</feature>